<dbReference type="EMBL" id="NGLB01000001">
    <property type="protein sequence ID" value="OTN99099.1"/>
    <property type="molecule type" value="Genomic_DNA"/>
</dbReference>
<dbReference type="AlphaFoldDB" id="A0AB73N8N7"/>
<name>A0AB73N8N7_ENTFC</name>
<evidence type="ECO:0000313" key="2">
    <source>
        <dbReference type="Proteomes" id="UP000194737"/>
    </source>
</evidence>
<evidence type="ECO:0000313" key="1">
    <source>
        <dbReference type="EMBL" id="OTN99099.1"/>
    </source>
</evidence>
<protein>
    <recommendedName>
        <fullName evidence="3">DUF2316 family protein</fullName>
    </recommendedName>
</protein>
<organism evidence="1 2">
    <name type="scientific">Enterococcus faecium</name>
    <name type="common">Streptococcus faecium</name>
    <dbReference type="NCBI Taxonomy" id="1352"/>
    <lineage>
        <taxon>Bacteria</taxon>
        <taxon>Bacillati</taxon>
        <taxon>Bacillota</taxon>
        <taxon>Bacilli</taxon>
        <taxon>Lactobacillales</taxon>
        <taxon>Enterococcaceae</taxon>
        <taxon>Enterococcus</taxon>
    </lineage>
</organism>
<dbReference type="InterPro" id="IPR018757">
    <property type="entry name" value="DUF2316"/>
</dbReference>
<dbReference type="Proteomes" id="UP000194737">
    <property type="component" value="Unassembled WGS sequence"/>
</dbReference>
<dbReference type="Pfam" id="PF10078">
    <property type="entry name" value="DUF2316"/>
    <property type="match status" value="1"/>
</dbReference>
<reference evidence="1 2" key="1">
    <citation type="submission" date="2017-05" db="EMBL/GenBank/DDBJ databases">
        <title>The Genome Sequence of Enterococcus faecium 6F2_DIV0138.</title>
        <authorList>
            <consortium name="The Broad Institute Genomics Platform"/>
            <consortium name="The Broad Institute Genomic Center for Infectious Diseases"/>
            <person name="Earl A."/>
            <person name="Manson A."/>
            <person name="Schwartman J."/>
            <person name="Gilmore M."/>
            <person name="Abouelleil A."/>
            <person name="Cao P."/>
            <person name="Chapman S."/>
            <person name="Cusick C."/>
            <person name="Shea T."/>
            <person name="Young S."/>
            <person name="Neafsey D."/>
            <person name="Nusbaum C."/>
            <person name="Birren B."/>
        </authorList>
    </citation>
    <scope>NUCLEOTIDE SEQUENCE [LARGE SCALE GENOMIC DNA]</scope>
    <source>
        <strain evidence="1 2">6F2_DIV0138</strain>
    </source>
</reference>
<proteinExistence type="predicted"/>
<gene>
    <name evidence="1" type="ORF">A5804_000585</name>
</gene>
<dbReference type="RefSeq" id="WP_086324514.1">
    <property type="nucleotide sequence ID" value="NZ_NGLB01000001.1"/>
</dbReference>
<sequence>MLTSKQVDKTREELQENFKRLGYDKDVILQDTGLSRRELDGVLEMSNPDPGNVWMLRDYLEDMLNKEGIALYPWTRLADHTANKWFIYDTPWR</sequence>
<accession>A0AB73N8N7</accession>
<evidence type="ECO:0008006" key="3">
    <source>
        <dbReference type="Google" id="ProtNLM"/>
    </source>
</evidence>
<comment type="caution">
    <text evidence="1">The sequence shown here is derived from an EMBL/GenBank/DDBJ whole genome shotgun (WGS) entry which is preliminary data.</text>
</comment>